<organism evidence="5 6">
    <name type="scientific">Magallana gigas</name>
    <name type="common">Pacific oyster</name>
    <name type="synonym">Crassostrea gigas</name>
    <dbReference type="NCBI Taxonomy" id="29159"/>
    <lineage>
        <taxon>Eukaryota</taxon>
        <taxon>Metazoa</taxon>
        <taxon>Spiralia</taxon>
        <taxon>Lophotrochozoa</taxon>
        <taxon>Mollusca</taxon>
        <taxon>Bivalvia</taxon>
        <taxon>Autobranchia</taxon>
        <taxon>Pteriomorphia</taxon>
        <taxon>Ostreida</taxon>
        <taxon>Ostreoidea</taxon>
        <taxon>Ostreidae</taxon>
        <taxon>Magallana</taxon>
    </lineage>
</organism>
<name>A0A8W8N932_MAGGI</name>
<keyword evidence="3" id="KW-0687">Ribonucleoprotein</keyword>
<dbReference type="OrthoDB" id="413436at2759"/>
<evidence type="ECO:0000256" key="2">
    <source>
        <dbReference type="ARBA" id="ARBA00022980"/>
    </source>
</evidence>
<comment type="similarity">
    <text evidence="1">Belongs to the universal ribosomal protein uS14 family.</text>
</comment>
<keyword evidence="2" id="KW-0689">Ribosomal protein</keyword>
<dbReference type="PANTHER" id="PTHR19836">
    <property type="entry name" value="30S RIBOSOMAL PROTEIN S14"/>
    <property type="match status" value="1"/>
</dbReference>
<dbReference type="InterPro" id="IPR001209">
    <property type="entry name" value="Ribosomal_uS14"/>
</dbReference>
<dbReference type="GO" id="GO:0006412">
    <property type="term" value="P:translation"/>
    <property type="evidence" value="ECO:0007669"/>
    <property type="project" value="InterPro"/>
</dbReference>
<keyword evidence="6" id="KW-1185">Reference proteome</keyword>
<dbReference type="AlphaFoldDB" id="A0A8W8N932"/>
<dbReference type="SUPFAM" id="SSF57716">
    <property type="entry name" value="Glucocorticoid receptor-like (DNA-binding domain)"/>
    <property type="match status" value="1"/>
</dbReference>
<dbReference type="GeneID" id="105338952"/>
<dbReference type="Pfam" id="PF00253">
    <property type="entry name" value="Ribosomal_S14"/>
    <property type="match status" value="1"/>
</dbReference>
<dbReference type="GO" id="GO:0005763">
    <property type="term" value="C:mitochondrial small ribosomal subunit"/>
    <property type="evidence" value="ECO:0007669"/>
    <property type="project" value="TreeGrafter"/>
</dbReference>
<dbReference type="EnsemblMetazoa" id="G4813.2">
    <property type="protein sequence ID" value="G4813.2:cds"/>
    <property type="gene ID" value="G4813"/>
</dbReference>
<sequence length="141" mass="16729">MAASRVGKWFFNLAKPVNSHVTQQSSLLANQQNQLNHVRTKMVDFRMIRDNKRRKTVQEYGPERFRINMVRKSKIIPREIKEIADKEIREFPLNSAPVRLHNRCILTSRPRAVLKRWHISRIMFRSLADYNNLSGVTRSSW</sequence>
<dbReference type="Gene3D" id="1.10.287.1480">
    <property type="match status" value="1"/>
</dbReference>
<evidence type="ECO:0000256" key="3">
    <source>
        <dbReference type="ARBA" id="ARBA00023274"/>
    </source>
</evidence>
<dbReference type="KEGG" id="crg:105338952"/>
<dbReference type="Proteomes" id="UP000005408">
    <property type="component" value="Unassembled WGS sequence"/>
</dbReference>
<dbReference type="FunFam" id="1.10.287.1480:FF:000001">
    <property type="entry name" value="30S ribosomal protein S14"/>
    <property type="match status" value="1"/>
</dbReference>
<evidence type="ECO:0000313" key="5">
    <source>
        <dbReference type="EnsemblMetazoa" id="G4813.2:cds"/>
    </source>
</evidence>
<dbReference type="GO" id="GO:0003735">
    <property type="term" value="F:structural constituent of ribosome"/>
    <property type="evidence" value="ECO:0007669"/>
    <property type="project" value="InterPro"/>
</dbReference>
<dbReference type="EnsemblMetazoa" id="G4813.1">
    <property type="protein sequence ID" value="G4813.1:cds"/>
    <property type="gene ID" value="G4813"/>
</dbReference>
<accession>A0A8W8N932</accession>
<protein>
    <recommendedName>
        <fullName evidence="4">28S ribosomal protein S14, mitochondrial</fullName>
    </recommendedName>
</protein>
<proteinExistence type="inferred from homology"/>
<dbReference type="OMA" id="FGLCRNQ"/>
<evidence type="ECO:0000313" key="6">
    <source>
        <dbReference type="Proteomes" id="UP000005408"/>
    </source>
</evidence>
<dbReference type="PANTHER" id="PTHR19836:SF19">
    <property type="entry name" value="SMALL RIBOSOMAL SUBUNIT PROTEIN US14M"/>
    <property type="match status" value="1"/>
</dbReference>
<evidence type="ECO:0000256" key="1">
    <source>
        <dbReference type="ARBA" id="ARBA00009083"/>
    </source>
</evidence>
<dbReference type="RefSeq" id="XP_011442596.2">
    <property type="nucleotide sequence ID" value="XM_011444294.4"/>
</dbReference>
<evidence type="ECO:0000256" key="4">
    <source>
        <dbReference type="ARBA" id="ARBA00083755"/>
    </source>
</evidence>
<reference evidence="5" key="1">
    <citation type="submission" date="2022-08" db="UniProtKB">
        <authorList>
            <consortium name="EnsemblMetazoa"/>
        </authorList>
    </citation>
    <scope>IDENTIFICATION</scope>
    <source>
        <strain evidence="5">05x7-T-G4-1.051#20</strain>
    </source>
</reference>